<organism evidence="1">
    <name type="scientific">marine sediment metagenome</name>
    <dbReference type="NCBI Taxonomy" id="412755"/>
    <lineage>
        <taxon>unclassified sequences</taxon>
        <taxon>metagenomes</taxon>
        <taxon>ecological metagenomes</taxon>
    </lineage>
</organism>
<protein>
    <submittedName>
        <fullName evidence="1">Uncharacterized protein</fullName>
    </submittedName>
</protein>
<dbReference type="AlphaFoldDB" id="X1EHY9"/>
<reference evidence="1" key="1">
    <citation type="journal article" date="2014" name="Front. Microbiol.">
        <title>High frequency of phylogenetically diverse reductive dehalogenase-homologous genes in deep subseafloor sedimentary metagenomes.</title>
        <authorList>
            <person name="Kawai M."/>
            <person name="Futagami T."/>
            <person name="Toyoda A."/>
            <person name="Takaki Y."/>
            <person name="Nishi S."/>
            <person name="Hori S."/>
            <person name="Arai W."/>
            <person name="Tsubouchi T."/>
            <person name="Morono Y."/>
            <person name="Uchiyama I."/>
            <person name="Ito T."/>
            <person name="Fujiyama A."/>
            <person name="Inagaki F."/>
            <person name="Takami H."/>
        </authorList>
    </citation>
    <scope>NUCLEOTIDE SEQUENCE</scope>
    <source>
        <strain evidence="1">Expedition CK06-06</strain>
    </source>
</reference>
<accession>X1EHY9</accession>
<sequence>MDQEYKWEVEVYMEMWQLCFSPCMGFTLDLGEREKEKEKRKNEN</sequence>
<evidence type="ECO:0000313" key="1">
    <source>
        <dbReference type="EMBL" id="GAH08278.1"/>
    </source>
</evidence>
<proteinExistence type="predicted"/>
<comment type="caution">
    <text evidence="1">The sequence shown here is derived from an EMBL/GenBank/DDBJ whole genome shotgun (WGS) entry which is preliminary data.</text>
</comment>
<name>X1EHY9_9ZZZZ</name>
<gene>
    <name evidence="1" type="ORF">S01H4_64198</name>
</gene>
<dbReference type="EMBL" id="BART01038857">
    <property type="protein sequence ID" value="GAH08278.1"/>
    <property type="molecule type" value="Genomic_DNA"/>
</dbReference>